<proteinExistence type="predicted"/>
<dbReference type="AlphaFoldDB" id="A0AA43S6H8"/>
<dbReference type="Proteomes" id="UP001161160">
    <property type="component" value="Unassembled WGS sequence"/>
</dbReference>
<dbReference type="EMBL" id="JARXYA010000013">
    <property type="protein sequence ID" value="MDH6504743.1"/>
    <property type="molecule type" value="Genomic_DNA"/>
</dbReference>
<comment type="caution">
    <text evidence="1">The sequence shown here is derived from an EMBL/GenBank/DDBJ whole genome shotgun (WGS) entry which is preliminary data.</text>
</comment>
<gene>
    <name evidence="1" type="ORF">M2127_002072</name>
</gene>
<evidence type="ECO:0000313" key="1">
    <source>
        <dbReference type="EMBL" id="MDH6504743.1"/>
    </source>
</evidence>
<evidence type="ECO:0000313" key="2">
    <source>
        <dbReference type="Proteomes" id="UP001161160"/>
    </source>
</evidence>
<dbReference type="RefSeq" id="WP_280756989.1">
    <property type="nucleotide sequence ID" value="NZ_JARXXW010000007.1"/>
</dbReference>
<organism evidence="1 2">
    <name type="scientific">Polynucleobacter sphagniphilus</name>
    <dbReference type="NCBI Taxonomy" id="1743169"/>
    <lineage>
        <taxon>Bacteria</taxon>
        <taxon>Pseudomonadati</taxon>
        <taxon>Pseudomonadota</taxon>
        <taxon>Betaproteobacteria</taxon>
        <taxon>Burkholderiales</taxon>
        <taxon>Burkholderiaceae</taxon>
        <taxon>Polynucleobacter</taxon>
    </lineage>
</organism>
<reference evidence="1" key="1">
    <citation type="submission" date="2023-04" db="EMBL/GenBank/DDBJ databases">
        <title>Genome Encyclopedia of Bacteria and Archaea VI: Functional Genomics of Type Strains.</title>
        <authorList>
            <person name="Whitman W."/>
        </authorList>
    </citation>
    <scope>NUCLEOTIDE SEQUENCE</scope>
    <source>
        <strain evidence="1">Enz.4-51</strain>
    </source>
</reference>
<name>A0AA43S6H8_9BURK</name>
<protein>
    <submittedName>
        <fullName evidence="1">Uncharacterized protein</fullName>
    </submittedName>
</protein>
<sequence>MVYKIAATKPNPIVEIEVWRQSDKTFTVELSWSSGYVLVNKEPKLPESYNPTLGIDVNLAFDPFDGSLHDAYAKYSFSENIAQGEQELMLKMYEDSMHEGLTSLGWKQVEAQCWFYGELEVTPES</sequence>
<accession>A0AA43S6H8</accession>
<keyword evidence="2" id="KW-1185">Reference proteome</keyword>